<dbReference type="Proteomes" id="UP000325451">
    <property type="component" value="Chromosome"/>
</dbReference>
<organism evidence="1 2">
    <name type="scientific">Pseudomonas marincola</name>
    <dbReference type="NCBI Taxonomy" id="437900"/>
    <lineage>
        <taxon>Bacteria</taxon>
        <taxon>Pseudomonadati</taxon>
        <taxon>Pseudomonadota</taxon>
        <taxon>Gammaproteobacteria</taxon>
        <taxon>Pseudomonadales</taxon>
        <taxon>Pseudomonadaceae</taxon>
        <taxon>Pseudomonas</taxon>
    </lineage>
</organism>
<dbReference type="KEGG" id="pmao:PMYSY11_3911"/>
<protein>
    <submittedName>
        <fullName evidence="1">Uncharacterized protein</fullName>
    </submittedName>
</protein>
<reference evidence="1" key="1">
    <citation type="submission" date="2021-02" db="EMBL/GenBank/DDBJ databases">
        <authorList>
            <consortium name="Genoscope - CEA"/>
            <person name="William W."/>
        </authorList>
    </citation>
    <scope>NUCLEOTIDE SEQUENCE</scope>
    <source>
        <strain evidence="1">YSy11</strain>
    </source>
</reference>
<accession>A0A8S2BPG1</accession>
<evidence type="ECO:0000313" key="2">
    <source>
        <dbReference type="Proteomes" id="UP000325451"/>
    </source>
</evidence>
<evidence type="ECO:0000313" key="1">
    <source>
        <dbReference type="EMBL" id="CAE6945425.1"/>
    </source>
</evidence>
<dbReference type="AlphaFoldDB" id="A0A8S2BPG1"/>
<name>A0A8S2BPG1_9PSED</name>
<proteinExistence type="predicted"/>
<gene>
    <name evidence="1" type="ORF">PMYSY11_3911</name>
</gene>
<keyword evidence="2" id="KW-1185">Reference proteome</keyword>
<dbReference type="EMBL" id="LR215729">
    <property type="protein sequence ID" value="CAE6945425.1"/>
    <property type="molecule type" value="Genomic_DNA"/>
</dbReference>
<sequence>MTPYYQRFLSAFFQAARTPSSRSLNDLGHRLPGGYHLNRLLLRCFDALRIQFLFGGNCTG</sequence>